<evidence type="ECO:0000313" key="1">
    <source>
        <dbReference type="EMBL" id="CAD8103056.1"/>
    </source>
</evidence>
<gene>
    <name evidence="1" type="ORF">PPRIM_AZ9-3.1.T1200010</name>
</gene>
<comment type="caution">
    <text evidence="1">The sequence shown here is derived from an EMBL/GenBank/DDBJ whole genome shotgun (WGS) entry which is preliminary data.</text>
</comment>
<proteinExistence type="predicted"/>
<accession>A0A8S1PIV9</accession>
<evidence type="ECO:0000313" key="2">
    <source>
        <dbReference type="Proteomes" id="UP000688137"/>
    </source>
</evidence>
<protein>
    <submittedName>
        <fullName evidence="1">Uncharacterized protein</fullName>
    </submittedName>
</protein>
<dbReference type="Proteomes" id="UP000688137">
    <property type="component" value="Unassembled WGS sequence"/>
</dbReference>
<keyword evidence="2" id="KW-1185">Reference proteome</keyword>
<reference evidence="1" key="1">
    <citation type="submission" date="2021-01" db="EMBL/GenBank/DDBJ databases">
        <authorList>
            <consortium name="Genoscope - CEA"/>
            <person name="William W."/>
        </authorList>
    </citation>
    <scope>NUCLEOTIDE SEQUENCE</scope>
</reference>
<organism evidence="1 2">
    <name type="scientific">Paramecium primaurelia</name>
    <dbReference type="NCBI Taxonomy" id="5886"/>
    <lineage>
        <taxon>Eukaryota</taxon>
        <taxon>Sar</taxon>
        <taxon>Alveolata</taxon>
        <taxon>Ciliophora</taxon>
        <taxon>Intramacronucleata</taxon>
        <taxon>Oligohymenophorea</taxon>
        <taxon>Peniculida</taxon>
        <taxon>Parameciidae</taxon>
        <taxon>Paramecium</taxon>
    </lineage>
</organism>
<sequence length="81" mass="9537">MISITKTIPLKKIKNLQMIQQKPQRMIDRSQNFCNFQFTSHPQITLQFNVVQMKGNLRNKNFENIKIQNTSLVGTNFSYMS</sequence>
<name>A0A8S1PIV9_PARPR</name>
<dbReference type="AlphaFoldDB" id="A0A8S1PIV9"/>
<dbReference type="EMBL" id="CAJJDM010000123">
    <property type="protein sequence ID" value="CAD8103056.1"/>
    <property type="molecule type" value="Genomic_DNA"/>
</dbReference>